<organism evidence="1 2">
    <name type="scientific">Tetrabaena socialis</name>
    <dbReference type="NCBI Taxonomy" id="47790"/>
    <lineage>
        <taxon>Eukaryota</taxon>
        <taxon>Viridiplantae</taxon>
        <taxon>Chlorophyta</taxon>
        <taxon>core chlorophytes</taxon>
        <taxon>Chlorophyceae</taxon>
        <taxon>CS clade</taxon>
        <taxon>Chlamydomonadales</taxon>
        <taxon>Tetrabaenaceae</taxon>
        <taxon>Tetrabaena</taxon>
    </lineage>
</organism>
<name>A0A2J7ZSU1_9CHLO</name>
<accession>A0A2J7ZSU1</accession>
<dbReference type="EMBL" id="PGGS01000520">
    <property type="protein sequence ID" value="PNH03310.1"/>
    <property type="molecule type" value="Genomic_DNA"/>
</dbReference>
<gene>
    <name evidence="1" type="ORF">TSOC_010641</name>
</gene>
<comment type="caution">
    <text evidence="1">The sequence shown here is derived from an EMBL/GenBank/DDBJ whole genome shotgun (WGS) entry which is preliminary data.</text>
</comment>
<dbReference type="AlphaFoldDB" id="A0A2J7ZSU1"/>
<protein>
    <submittedName>
        <fullName evidence="1">Uncharacterized protein</fullName>
    </submittedName>
</protein>
<reference evidence="1 2" key="1">
    <citation type="journal article" date="2017" name="Mol. Biol. Evol.">
        <title>The 4-celled Tetrabaena socialis nuclear genome reveals the essential components for genetic control of cell number at the origin of multicellularity in the volvocine lineage.</title>
        <authorList>
            <person name="Featherston J."/>
            <person name="Arakaki Y."/>
            <person name="Hanschen E.R."/>
            <person name="Ferris P.J."/>
            <person name="Michod R.E."/>
            <person name="Olson B.J.S.C."/>
            <person name="Nozaki H."/>
            <person name="Durand P.M."/>
        </authorList>
    </citation>
    <scope>NUCLEOTIDE SEQUENCE [LARGE SCALE GENOMIC DNA]</scope>
    <source>
        <strain evidence="1 2">NIES-571</strain>
    </source>
</reference>
<proteinExistence type="predicted"/>
<dbReference type="Proteomes" id="UP000236333">
    <property type="component" value="Unassembled WGS sequence"/>
</dbReference>
<sequence length="71" mass="6968">MATNKDSTVLLEGLAGPTCDVAYDVSGRRMATCGPSPSGTVVQPLACPTSIASRFSPPAASTAVAATVKGG</sequence>
<evidence type="ECO:0000313" key="1">
    <source>
        <dbReference type="EMBL" id="PNH03310.1"/>
    </source>
</evidence>
<keyword evidence="2" id="KW-1185">Reference proteome</keyword>
<evidence type="ECO:0000313" key="2">
    <source>
        <dbReference type="Proteomes" id="UP000236333"/>
    </source>
</evidence>